<reference evidence="2 3" key="1">
    <citation type="submission" date="2023-09" db="EMBL/GenBank/DDBJ databases">
        <title>Multi-omics analysis of a traditional fermented food reveals byproduct-associated fungal strains for waste-to-food upcycling.</title>
        <authorList>
            <consortium name="Lawrence Berkeley National Laboratory"/>
            <person name="Rekdal V.M."/>
            <person name="Villalobos-Escobedo J.M."/>
            <person name="Rodriguez-Valeron N."/>
            <person name="Garcia M.O."/>
            <person name="Vasquez D.P."/>
            <person name="Damayanti I."/>
            <person name="Sorensen P.M."/>
            <person name="Baidoo E.E."/>
            <person name="De Carvalho A.C."/>
            <person name="Riley R."/>
            <person name="Lipzen A."/>
            <person name="He G."/>
            <person name="Yan M."/>
            <person name="Haridas S."/>
            <person name="Daum C."/>
            <person name="Yoshinaga Y."/>
            <person name="Ng V."/>
            <person name="Grigoriev I.V."/>
            <person name="Munk R."/>
            <person name="Nuraida L."/>
            <person name="Wijaya C.H."/>
            <person name="Morales P.-C."/>
            <person name="Keasling J.D."/>
        </authorList>
    </citation>
    <scope>NUCLEOTIDE SEQUENCE [LARGE SCALE GENOMIC DNA]</scope>
    <source>
        <strain evidence="2 3">FGSC 2613</strain>
    </source>
</reference>
<proteinExistence type="predicted"/>
<evidence type="ECO:0000256" key="1">
    <source>
        <dbReference type="SAM" id="MobiDB-lite"/>
    </source>
</evidence>
<dbReference type="EMBL" id="JAVLET010000004">
    <property type="protein sequence ID" value="KAL0471106.1"/>
    <property type="molecule type" value="Genomic_DNA"/>
</dbReference>
<dbReference type="Proteomes" id="UP001451303">
    <property type="component" value="Unassembled WGS sequence"/>
</dbReference>
<protein>
    <submittedName>
        <fullName evidence="2">Uncharacterized protein</fullName>
    </submittedName>
</protein>
<sequence>MTPSISCSSNRMDEAFWTRFGKCILVKAKVHQAVRDQIGGLVVDVLTERMAGSRGHLEEELESAGGVNRGNPPAVRHNNDAPMSNAALVSVLFTHLKTSRPLGEGIVVNATAANLYGHQDEILGYSKLDPHKPITARGQTKQRTGTRTQKGWASPWAK</sequence>
<accession>A0ABR3DEK5</accession>
<feature type="region of interest" description="Disordered" evidence="1">
    <location>
        <begin position="128"/>
        <end position="158"/>
    </location>
</feature>
<comment type="caution">
    <text evidence="2">The sequence shown here is derived from an EMBL/GenBank/DDBJ whole genome shotgun (WGS) entry which is preliminary data.</text>
</comment>
<name>A0ABR3DEK5_NEUIN</name>
<evidence type="ECO:0000313" key="3">
    <source>
        <dbReference type="Proteomes" id="UP001451303"/>
    </source>
</evidence>
<keyword evidence="3" id="KW-1185">Reference proteome</keyword>
<organism evidence="2 3">
    <name type="scientific">Neurospora intermedia</name>
    <dbReference type="NCBI Taxonomy" id="5142"/>
    <lineage>
        <taxon>Eukaryota</taxon>
        <taxon>Fungi</taxon>
        <taxon>Dikarya</taxon>
        <taxon>Ascomycota</taxon>
        <taxon>Pezizomycotina</taxon>
        <taxon>Sordariomycetes</taxon>
        <taxon>Sordariomycetidae</taxon>
        <taxon>Sordariales</taxon>
        <taxon>Sordariaceae</taxon>
        <taxon>Neurospora</taxon>
    </lineage>
</organism>
<feature type="compositionally biased region" description="Low complexity" evidence="1">
    <location>
        <begin position="137"/>
        <end position="151"/>
    </location>
</feature>
<gene>
    <name evidence="2" type="ORF">QR685DRAFT_572114</name>
</gene>
<evidence type="ECO:0000313" key="2">
    <source>
        <dbReference type="EMBL" id="KAL0471106.1"/>
    </source>
</evidence>